<dbReference type="EMBL" id="PXVC01000027">
    <property type="protein sequence ID" value="PSI01581.1"/>
    <property type="molecule type" value="Genomic_DNA"/>
</dbReference>
<gene>
    <name evidence="1" type="ORF">C7K08_07185</name>
</gene>
<name>A0A2P7EEC2_9SYNE</name>
<protein>
    <submittedName>
        <fullName evidence="1">Uncharacterized protein</fullName>
    </submittedName>
</protein>
<sequence>MQPQWNCGLDGDFSWAPLRDWPEQAQQVARLNLRLWGGDPREDLVQSSSRNDLVAFRLSTSNPISKPWVIVRHPLWRWGLDRGVMAEFEAELRDRDPQQKVVCWDTFNLSRRPGRSRQWMAAQGARQRRNTRG</sequence>
<organism evidence="1 2">
    <name type="scientific">Synechococcus lacustris str. Tous</name>
    <dbReference type="NCBI Taxonomy" id="1910958"/>
    <lineage>
        <taxon>Bacteria</taxon>
        <taxon>Bacillati</taxon>
        <taxon>Cyanobacteriota</taxon>
        <taxon>Cyanophyceae</taxon>
        <taxon>Synechococcales</taxon>
        <taxon>Synechococcaceae</taxon>
        <taxon>Synechococcus</taxon>
    </lineage>
</organism>
<comment type="caution">
    <text evidence="1">The sequence shown here is derived from an EMBL/GenBank/DDBJ whole genome shotgun (WGS) entry which is preliminary data.</text>
</comment>
<reference evidence="2" key="1">
    <citation type="submission" date="2018-03" db="EMBL/GenBank/DDBJ databases">
        <title>Ecological and genomic features of two cosmopolitan and abundant freshwater picocyanobacteria.</title>
        <authorList>
            <person name="Cabello-Yeves P.J."/>
            <person name="Picazo A."/>
            <person name="Camacho A."/>
            <person name="Callieri C."/>
            <person name="Rosselli R."/>
            <person name="Roda-Garcia J."/>
            <person name="Coutinho F.H."/>
            <person name="Rodriguez-Valera F."/>
        </authorList>
    </citation>
    <scope>NUCLEOTIDE SEQUENCE [LARGE SCALE GENOMIC DNA]</scope>
    <source>
        <strain evidence="2">Tous</strain>
    </source>
</reference>
<dbReference type="RefSeq" id="WP_106499967.1">
    <property type="nucleotide sequence ID" value="NZ_PXVC01000027.1"/>
</dbReference>
<accession>A0A2P7EEC2</accession>
<dbReference type="AlphaFoldDB" id="A0A2P7EEC2"/>
<proteinExistence type="predicted"/>
<evidence type="ECO:0000313" key="1">
    <source>
        <dbReference type="EMBL" id="PSI01581.1"/>
    </source>
</evidence>
<dbReference type="Proteomes" id="UP000240206">
    <property type="component" value="Unassembled WGS sequence"/>
</dbReference>
<keyword evidence="2" id="KW-1185">Reference proteome</keyword>
<evidence type="ECO:0000313" key="2">
    <source>
        <dbReference type="Proteomes" id="UP000240206"/>
    </source>
</evidence>